<dbReference type="EMBL" id="JAVHJL010000010">
    <property type="protein sequence ID" value="KAK6496968.1"/>
    <property type="molecule type" value="Genomic_DNA"/>
</dbReference>
<gene>
    <name evidence="1" type="ORF">TWF481_001947</name>
</gene>
<reference evidence="1 2" key="1">
    <citation type="submission" date="2023-08" db="EMBL/GenBank/DDBJ databases">
        <authorList>
            <person name="Palmer J.M."/>
        </authorList>
    </citation>
    <scope>NUCLEOTIDE SEQUENCE [LARGE SCALE GENOMIC DNA]</scope>
    <source>
        <strain evidence="1 2">TWF481</strain>
    </source>
</reference>
<proteinExistence type="predicted"/>
<evidence type="ECO:0000313" key="2">
    <source>
        <dbReference type="Proteomes" id="UP001370758"/>
    </source>
</evidence>
<name>A0AAV9VWC6_9PEZI</name>
<keyword evidence="2" id="KW-1185">Reference proteome</keyword>
<dbReference type="Proteomes" id="UP001370758">
    <property type="component" value="Unassembled WGS sequence"/>
</dbReference>
<evidence type="ECO:0000313" key="1">
    <source>
        <dbReference type="EMBL" id="KAK6496968.1"/>
    </source>
</evidence>
<accession>A0AAV9VWC6</accession>
<comment type="caution">
    <text evidence="1">The sequence shown here is derived from an EMBL/GenBank/DDBJ whole genome shotgun (WGS) entry which is preliminary data.</text>
</comment>
<sequence length="217" mass="24162">MRDNVSQKDSAKAEDQPLSLKLNRTTILVDGQLQISFRRTVKVPDNQQTSNLPPDLGPFKLTNVNYGSDRLPASIKAKGGLLLPMYEREAMWIKFRSLTSKSYAIKVLSGGVNAISGEPEQETIETKKRRKAFLTKRKPIQDYLVVPGQPWLDGFATAPGKVHQFVATTLGKGKTIESQITGVEDIGGLQFHITPQTFNEEPQNLVHVPHNIPIRFS</sequence>
<dbReference type="AlphaFoldDB" id="A0AAV9VWC6"/>
<organism evidence="1 2">
    <name type="scientific">Arthrobotrys musiformis</name>
    <dbReference type="NCBI Taxonomy" id="47236"/>
    <lineage>
        <taxon>Eukaryota</taxon>
        <taxon>Fungi</taxon>
        <taxon>Dikarya</taxon>
        <taxon>Ascomycota</taxon>
        <taxon>Pezizomycotina</taxon>
        <taxon>Orbiliomycetes</taxon>
        <taxon>Orbiliales</taxon>
        <taxon>Orbiliaceae</taxon>
        <taxon>Arthrobotrys</taxon>
    </lineage>
</organism>
<protein>
    <submittedName>
        <fullName evidence="1">Uncharacterized protein</fullName>
    </submittedName>
</protein>